<protein>
    <submittedName>
        <fullName evidence="2">Uncharacterized protein</fullName>
    </submittedName>
</protein>
<evidence type="ECO:0000313" key="3">
    <source>
        <dbReference type="Proteomes" id="UP001606210"/>
    </source>
</evidence>
<organism evidence="2 3">
    <name type="scientific">Pelomonas parva</name>
    <dbReference type="NCBI Taxonomy" id="3299032"/>
    <lineage>
        <taxon>Bacteria</taxon>
        <taxon>Pseudomonadati</taxon>
        <taxon>Pseudomonadota</taxon>
        <taxon>Betaproteobacteria</taxon>
        <taxon>Burkholderiales</taxon>
        <taxon>Sphaerotilaceae</taxon>
        <taxon>Roseateles</taxon>
    </lineage>
</organism>
<keyword evidence="3" id="KW-1185">Reference proteome</keyword>
<feature type="chain" id="PRO_5047306608" evidence="1">
    <location>
        <begin position="38"/>
        <end position="103"/>
    </location>
</feature>
<name>A0ABW7EWV2_9BURK</name>
<feature type="signal peptide" evidence="1">
    <location>
        <begin position="1"/>
        <end position="37"/>
    </location>
</feature>
<proteinExistence type="predicted"/>
<accession>A0ABW7EWV2</accession>
<reference evidence="2 3" key="1">
    <citation type="submission" date="2024-08" db="EMBL/GenBank/DDBJ databases">
        <authorList>
            <person name="Lu H."/>
        </authorList>
    </citation>
    <scope>NUCLEOTIDE SEQUENCE [LARGE SCALE GENOMIC DNA]</scope>
    <source>
        <strain evidence="2 3">LYH14W</strain>
    </source>
</reference>
<sequence length="103" mass="10595">MNRMHRSNVRKIQSSLTTCMATCCLAAGLAFSPASHAAEDLGPLKALLADSLAKGRGVTVHAAGAAIAMVVTSVEGCCVVGRNAQSSRIVVRLDRIDAVVAGF</sequence>
<gene>
    <name evidence="2" type="ORF">ACG00Y_02555</name>
</gene>
<dbReference type="EMBL" id="JBIGHV010000001">
    <property type="protein sequence ID" value="MFG6428773.1"/>
    <property type="molecule type" value="Genomic_DNA"/>
</dbReference>
<dbReference type="RefSeq" id="WP_394475703.1">
    <property type="nucleotide sequence ID" value="NZ_JBIGHV010000001.1"/>
</dbReference>
<evidence type="ECO:0000256" key="1">
    <source>
        <dbReference type="SAM" id="SignalP"/>
    </source>
</evidence>
<dbReference type="Proteomes" id="UP001606210">
    <property type="component" value="Unassembled WGS sequence"/>
</dbReference>
<comment type="caution">
    <text evidence="2">The sequence shown here is derived from an EMBL/GenBank/DDBJ whole genome shotgun (WGS) entry which is preliminary data.</text>
</comment>
<evidence type="ECO:0000313" key="2">
    <source>
        <dbReference type="EMBL" id="MFG6428773.1"/>
    </source>
</evidence>
<keyword evidence="1" id="KW-0732">Signal</keyword>